<dbReference type="EMBL" id="JAFIDN010000007">
    <property type="protein sequence ID" value="MBP3192895.1"/>
    <property type="molecule type" value="Genomic_DNA"/>
</dbReference>
<gene>
    <name evidence="1" type="ORF">NATSA_09495</name>
</gene>
<dbReference type="Proteomes" id="UP000673975">
    <property type="component" value="Unassembled WGS sequence"/>
</dbReference>
<dbReference type="RefSeq" id="WP_210512037.1">
    <property type="nucleotide sequence ID" value="NZ_JAFIDN010000007.1"/>
</dbReference>
<evidence type="ECO:0000313" key="2">
    <source>
        <dbReference type="Proteomes" id="UP000673975"/>
    </source>
</evidence>
<evidence type="ECO:0000313" key="1">
    <source>
        <dbReference type="EMBL" id="MBP3192895.1"/>
    </source>
</evidence>
<sequence length="62" mass="6867">MLDSTFSPTIAIDPEKAGEQENAVQLASQIIRMEEKVPTTAAREIKEEMSDFINNSQPEASQ</sequence>
<protein>
    <submittedName>
        <fullName evidence="1">Uncharacterized protein</fullName>
    </submittedName>
</protein>
<dbReference type="AlphaFoldDB" id="A0A8J7RJI7"/>
<keyword evidence="2" id="KW-1185">Reference proteome</keyword>
<reference evidence="1" key="1">
    <citation type="submission" date="2021-02" db="EMBL/GenBank/DDBJ databases">
        <title>Natronogracilivirga saccharolytica gen. nov. sp. nov. a new anaerobic, haloalkiliphilic carbohydrate-fermenting bacterium from soda lake and proposing of Cyclonatronumiaceae fam. nov. in the phylum Balneolaeota.</title>
        <authorList>
            <person name="Zhilina T.N."/>
            <person name="Sorokin D.Y."/>
            <person name="Zavarzina D.G."/>
            <person name="Toshchakov S.V."/>
            <person name="Kublanov I.V."/>
        </authorList>
    </citation>
    <scope>NUCLEOTIDE SEQUENCE</scope>
    <source>
        <strain evidence="1">Z-1702</strain>
    </source>
</reference>
<name>A0A8J7RJI7_9BACT</name>
<proteinExistence type="predicted"/>
<comment type="caution">
    <text evidence="1">The sequence shown here is derived from an EMBL/GenBank/DDBJ whole genome shotgun (WGS) entry which is preliminary data.</text>
</comment>
<accession>A0A8J7RJI7</accession>
<organism evidence="1 2">
    <name type="scientific">Natronogracilivirga saccharolytica</name>
    <dbReference type="NCBI Taxonomy" id="2812953"/>
    <lineage>
        <taxon>Bacteria</taxon>
        <taxon>Pseudomonadati</taxon>
        <taxon>Balneolota</taxon>
        <taxon>Balneolia</taxon>
        <taxon>Balneolales</taxon>
        <taxon>Cyclonatronaceae</taxon>
        <taxon>Natronogracilivirga</taxon>
    </lineage>
</organism>